<dbReference type="InterPro" id="IPR011604">
    <property type="entry name" value="PDDEXK-like_dom_sf"/>
</dbReference>
<dbReference type="InterPro" id="IPR051703">
    <property type="entry name" value="NF-kappa-B_Signaling_Reg"/>
</dbReference>
<dbReference type="Proteomes" id="UP000823941">
    <property type="component" value="Chromosome 3"/>
</dbReference>
<evidence type="ECO:0008006" key="5">
    <source>
        <dbReference type="Google" id="ProtNLM"/>
    </source>
</evidence>
<dbReference type="Gene3D" id="3.90.320.10">
    <property type="match status" value="1"/>
</dbReference>
<evidence type="ECO:0000313" key="4">
    <source>
        <dbReference type="Proteomes" id="UP000823941"/>
    </source>
</evidence>
<dbReference type="PANTHER" id="PTHR46609">
    <property type="entry name" value="EXONUCLEASE, PHAGE-TYPE/RECB, C-TERMINAL DOMAIN-CONTAINING PROTEIN"/>
    <property type="match status" value="1"/>
</dbReference>
<feature type="domain" description="YqaJ viral recombinase" evidence="1">
    <location>
        <begin position="567"/>
        <end position="715"/>
    </location>
</feature>
<feature type="domain" description="Mutator-like transposase" evidence="2">
    <location>
        <begin position="30"/>
        <end position="382"/>
    </location>
</feature>
<dbReference type="Pfam" id="PF09588">
    <property type="entry name" value="YqaJ"/>
    <property type="match status" value="1"/>
</dbReference>
<dbReference type="InterPro" id="IPR049012">
    <property type="entry name" value="Mutator_transp_dom"/>
</dbReference>
<dbReference type="SUPFAM" id="SSF52980">
    <property type="entry name" value="Restriction endonuclease-like"/>
    <property type="match status" value="1"/>
</dbReference>
<evidence type="ECO:0000313" key="3">
    <source>
        <dbReference type="EMBL" id="KAG7312326.1"/>
    </source>
</evidence>
<dbReference type="CDD" id="cd22343">
    <property type="entry name" value="PDDEXK_lambda_exonuclease-like"/>
    <property type="match status" value="1"/>
</dbReference>
<dbReference type="InterPro" id="IPR019080">
    <property type="entry name" value="YqaJ_viral_recombinase"/>
</dbReference>
<evidence type="ECO:0000259" key="1">
    <source>
        <dbReference type="Pfam" id="PF09588"/>
    </source>
</evidence>
<protein>
    <recommendedName>
        <fullName evidence="5">YqaJ viral recombinase domain-containing protein</fullName>
    </recommendedName>
</protein>
<gene>
    <name evidence="3" type="ORF">JYU34_001811</name>
</gene>
<name>A0ABQ7R4V2_PLUXY</name>
<organism evidence="3 4">
    <name type="scientific">Plutella xylostella</name>
    <name type="common">Diamondback moth</name>
    <name type="synonym">Plutella maculipennis</name>
    <dbReference type="NCBI Taxonomy" id="51655"/>
    <lineage>
        <taxon>Eukaryota</taxon>
        <taxon>Metazoa</taxon>
        <taxon>Ecdysozoa</taxon>
        <taxon>Arthropoda</taxon>
        <taxon>Hexapoda</taxon>
        <taxon>Insecta</taxon>
        <taxon>Pterygota</taxon>
        <taxon>Neoptera</taxon>
        <taxon>Endopterygota</taxon>
        <taxon>Lepidoptera</taxon>
        <taxon>Glossata</taxon>
        <taxon>Ditrysia</taxon>
        <taxon>Yponomeutoidea</taxon>
        <taxon>Plutellidae</taxon>
        <taxon>Plutella</taxon>
    </lineage>
</organism>
<proteinExistence type="predicted"/>
<dbReference type="InterPro" id="IPR011335">
    <property type="entry name" value="Restrct_endonuc-II-like"/>
</dbReference>
<dbReference type="PANTHER" id="PTHR46609:SF8">
    <property type="entry name" value="YQAJ VIRAL RECOMBINASE DOMAIN-CONTAINING PROTEIN"/>
    <property type="match status" value="1"/>
</dbReference>
<evidence type="ECO:0000259" key="2">
    <source>
        <dbReference type="Pfam" id="PF20700"/>
    </source>
</evidence>
<dbReference type="EMBL" id="JAHIBW010000003">
    <property type="protein sequence ID" value="KAG7312326.1"/>
    <property type="molecule type" value="Genomic_DNA"/>
</dbReference>
<reference evidence="3 4" key="1">
    <citation type="submission" date="2021-06" db="EMBL/GenBank/DDBJ databases">
        <title>A haploid diamondback moth (Plutella xylostella L.) genome assembly resolves 31 chromosomes and identifies a diamide resistance mutation.</title>
        <authorList>
            <person name="Ward C.M."/>
            <person name="Perry K.D."/>
            <person name="Baker G."/>
            <person name="Powis K."/>
            <person name="Heckel D.G."/>
            <person name="Baxter S.W."/>
        </authorList>
    </citation>
    <scope>NUCLEOTIDE SEQUENCE [LARGE SCALE GENOMIC DNA]</scope>
    <source>
        <strain evidence="3 4">LV</strain>
        <tissue evidence="3">Single pupa</tissue>
    </source>
</reference>
<keyword evidence="4" id="KW-1185">Reference proteome</keyword>
<sequence>MLLNCEEDDLDEELVIEKEITEKIKTPTGKRIMDIGFFFEQLKTVGSHGAMNCGIESLDLIGEKRIGFHSKFTFQCKMCNQKFCIENVLNQFDINVAAVAGTVSIGCGFSQLEEFSSALDLPPLSQQIYQKYHDVVSNNWEKELAISMAEAAAEEKAILAIKEGKVNKDGIPLIDVITDGCWSKRSYKKNYSALSGAAAIIGKNTGKILFLGVKNKYCSICVTDEKNQVVRPHQCYKNYTGTSTGMESTIIVEGFKSSLDMYGLIYARIISDGDSSTYSKILEARPYPNNTVEKIECRNHLLRNFCNKLVALATDTKFPLKYRKCLNKKRIMWMRSAVCKCISYYTTCKENVDFCTNKLFDDIQTIHLHVFGNHAKCKNHFCQAKDDGKDVPSDFYTSSLWQKICFIVNSLAGHSRSLAQNVDSNTVESFHSVIAKFVGGKRVNFCTRRGYLTRCTASAISFNTKRNPVNVMMEKINKNHPQGRLQSLETTRKRLKMMRKKVDKKRRFQTICKIEESKNYGENSVRPDVPEDMLDDMKSNFLESIQKSHEQRHEIEQKTILQSSSGEWLELRRTMLTASNFGKICKMRPETSCANTVKQLLYKGSVQAEPLQHGKEHEQMALAQLSKQEGIDIKPCGLFIDSEVPYLGATPDGISGEDVVVEVKCPITAYRIGLEEAIKEKKVNFWVTDKDGNLGINLSHNWYYQIQGQLHVTKRKKCLFGVWFNEHKPLKTEWINVDHDFFEKKMKTKLCNFYLNCILPELLDPRHTRNLEIRNPKYIEDAIEKAAKKKVKTDK</sequence>
<dbReference type="Pfam" id="PF20700">
    <property type="entry name" value="Mutator"/>
    <property type="match status" value="1"/>
</dbReference>
<accession>A0ABQ7R4V2</accession>
<comment type="caution">
    <text evidence="3">The sequence shown here is derived from an EMBL/GenBank/DDBJ whole genome shotgun (WGS) entry which is preliminary data.</text>
</comment>